<evidence type="ECO:0000256" key="1">
    <source>
        <dbReference type="SAM" id="MobiDB-lite"/>
    </source>
</evidence>
<organism evidence="2 3">
    <name type="scientific">Tanacetum coccineum</name>
    <dbReference type="NCBI Taxonomy" id="301880"/>
    <lineage>
        <taxon>Eukaryota</taxon>
        <taxon>Viridiplantae</taxon>
        <taxon>Streptophyta</taxon>
        <taxon>Embryophyta</taxon>
        <taxon>Tracheophyta</taxon>
        <taxon>Spermatophyta</taxon>
        <taxon>Magnoliopsida</taxon>
        <taxon>eudicotyledons</taxon>
        <taxon>Gunneridae</taxon>
        <taxon>Pentapetalae</taxon>
        <taxon>asterids</taxon>
        <taxon>campanulids</taxon>
        <taxon>Asterales</taxon>
        <taxon>Asteraceae</taxon>
        <taxon>Asteroideae</taxon>
        <taxon>Anthemideae</taxon>
        <taxon>Anthemidinae</taxon>
        <taxon>Tanacetum</taxon>
    </lineage>
</organism>
<proteinExistence type="predicted"/>
<keyword evidence="3" id="KW-1185">Reference proteome</keyword>
<reference evidence="2" key="1">
    <citation type="journal article" date="2022" name="Int. J. Mol. Sci.">
        <title>Draft Genome of Tanacetum Coccineum: Genomic Comparison of Closely Related Tanacetum-Family Plants.</title>
        <authorList>
            <person name="Yamashiro T."/>
            <person name="Shiraishi A."/>
            <person name="Nakayama K."/>
            <person name="Satake H."/>
        </authorList>
    </citation>
    <scope>NUCLEOTIDE SEQUENCE</scope>
</reference>
<name>A0ABQ4ZGW5_9ASTR</name>
<accession>A0ABQ4ZGW5</accession>
<dbReference type="Proteomes" id="UP001151760">
    <property type="component" value="Unassembled WGS sequence"/>
</dbReference>
<dbReference type="EMBL" id="BQNB010011315">
    <property type="protein sequence ID" value="GJS88986.1"/>
    <property type="molecule type" value="Genomic_DNA"/>
</dbReference>
<sequence length="129" mass="14516">MDKVDRVVVEWDKLIHIEIVETVVEAEDCYNSILLFQESYRSLSNMGGRLSTPESIIPLYDEFFTAGTSSVNKSSSPADNSTQQDTQPTSNIQILQRTKTNLSNVIVDGNIDNQAEDAQFNKMIYQSFS</sequence>
<protein>
    <submittedName>
        <fullName evidence="2">Uncharacterized protein</fullName>
    </submittedName>
</protein>
<comment type="caution">
    <text evidence="2">The sequence shown here is derived from an EMBL/GenBank/DDBJ whole genome shotgun (WGS) entry which is preliminary data.</text>
</comment>
<evidence type="ECO:0000313" key="3">
    <source>
        <dbReference type="Proteomes" id="UP001151760"/>
    </source>
</evidence>
<evidence type="ECO:0000313" key="2">
    <source>
        <dbReference type="EMBL" id="GJS88986.1"/>
    </source>
</evidence>
<gene>
    <name evidence="2" type="ORF">Tco_0771622</name>
</gene>
<reference evidence="2" key="2">
    <citation type="submission" date="2022-01" db="EMBL/GenBank/DDBJ databases">
        <authorList>
            <person name="Yamashiro T."/>
            <person name="Shiraishi A."/>
            <person name="Satake H."/>
            <person name="Nakayama K."/>
        </authorList>
    </citation>
    <scope>NUCLEOTIDE SEQUENCE</scope>
</reference>
<feature type="region of interest" description="Disordered" evidence="1">
    <location>
        <begin position="69"/>
        <end position="93"/>
    </location>
</feature>